<dbReference type="Proteomes" id="UP000694843">
    <property type="component" value="Unplaced"/>
</dbReference>
<feature type="compositionally biased region" description="Low complexity" evidence="2">
    <location>
        <begin position="865"/>
        <end position="876"/>
    </location>
</feature>
<proteinExistence type="predicted"/>
<dbReference type="GO" id="GO:0051015">
    <property type="term" value="F:actin filament binding"/>
    <property type="evidence" value="ECO:0007669"/>
    <property type="project" value="TreeGrafter"/>
</dbReference>
<feature type="region of interest" description="Disordered" evidence="2">
    <location>
        <begin position="273"/>
        <end position="352"/>
    </location>
</feature>
<feature type="region of interest" description="Disordered" evidence="2">
    <location>
        <begin position="1663"/>
        <end position="1696"/>
    </location>
</feature>
<keyword evidence="4" id="KW-1185">Reference proteome</keyword>
<feature type="compositionally biased region" description="Low complexity" evidence="2">
    <location>
        <begin position="298"/>
        <end position="310"/>
    </location>
</feature>
<feature type="region of interest" description="Disordered" evidence="2">
    <location>
        <begin position="657"/>
        <end position="719"/>
    </location>
</feature>
<sequence length="2845" mass="316618">MSSRALWSVSRDLKRWQRRWFVLYDDGELTYSVDDLPATIPQGVIDMNRVLEVSGAEDVTGNQFSLAITSPDRVTFVKGTSREESRWWQDVLSVFPRMHKHGRHKRNATFPGIKGSSAPASSAAAHPAARSGAAGRVPSTLESPVSQRVRFHSISSDLRGNRRPCSAPSLDTQQSLFTHQQQFSGNRNSSGRQYDSVTESSNGSDNSNEDDDGLSSTKNIDNDDDIEKKNQINSYYSSRLPGSPTSHTIGNDSAGNGLGNNISSIVSSTVTPFNSLHHSRSNPIPTPSQTPSPRVGMTTSTAPISPTILPSTPPRLVPDDHKENTPPYVPAYSDNPPTSESPPTQDKQTHRLRTRRALNREARALSQPGSRETSSTHGMTSVALVRSAYVASQLHKRLPSGIDRYRSLPCTTSRDSDSSNMFTNSDLRTNPFVDFRSRALSIPIQSDFGSSPATVEPDGTKRLADESFKNVCKAPLDSPVLGSSYTPVYQPRTCMPLKSILKKSASASSFATYRPRCDSGSSNTFPSLDGASSSTDDNQVFDSKPKTTFFPSTASSYVKYSPVPDILKDSMSLKPSSAKPKPENENLRRCDITLERTHSSSPSSDAFDFKTESSRGRSTSSSTYLHGELETSTALADLEASKREAKLKDIAASITTTSSRRRQYHHLHHQQSNVADKPTRDRDTDVLNTNSDPTDIPPSQMRGAPDGCGGTDEGGSVSLPRVDLPAEDLLFIKKGWLLKAGDNQEWNKYWFVLQGAGLRFYRNSSAEDNGILDGIIDMATAEDIHNVDVARNYGFVIKTWSEKQFVFSAVTAGIRNNWVTALRNAAGLKAVKTTLEKEALQKTATIESIAAERDNSTVNKSLLSNNKKNASQLNNSGSKLESFSTPNGAPKSNFSSSEADICKPFDGIKDEDVGEIRSPSRVALSSDDEYKTASETSGVSNVSNENAEFFDWDGSRLPHSTSSPVRKPRSQSSPPNSRRTTADTFPTSESPFGLGRNLLDRYRDMQNLTVKQNIPKTSISDEVDSQSPCGRGIDGHPCAAQSTCAKLSNLPTGVSSLKLSDSLRSLDLEGSINHEKVSSSGTLASGSGDALLVDLLETQVETLKAKLEATQADLLELHKEHVALHQRVTVAPYSRGCHGALLTAPQIAPSNAEESPPESLQELESVRSKLMAAEANLAETLEQLSELQNLNLDYEIQLQELRDGNQVVRNECDEFKEEAIRCRKQVEEHCATILQLQACVDESDDLLSQFRHQIEVRDKELDALRLEFLDAQAFFNEKETALDEIQRKFVSENLILKEKLEVTEHMLLEEEQRNARLEEATLVADEDNTIARSQMEEVLTRADFLQGEVDRLVEQVNIKDRQLVEQANVLRELQSKHEQEKAAWREAAEGGNGHLDTVRQLKSSLEESERRVTALRARLDDRDVTDGLREHKTPASLQTDNSALLAQLNDCKNEIVQLKESIKCEKSEVYKWKDLVKELRSLLDGRNIDMDRKREEIRQARESLRISQQEHEVTRDRLQRGIEENEALSAKLRELQRQLTPHDKRTCSVTSVYSSREKFSSRRHLPLFDSLSDLSNVDFSLDPEAMDRETLNDEFCNVRSRLELSLSEIRALRRELRESQSEHDALQLTHIQLGQDCAKQRQDAEAQLALMTERVQDLTNKLSNSEKQVRQMKTKMTRAESRDRRRTQSLRGKDAAGVGRDVDAKLCQLEARIDQLMPTIETADRPQSSIPSMEDARLSESQRLSLHSKSGRTTKRSKSFDDPTKASRLRRKSLESSAAAGDGVTAALRITKLESKVAALTPARSSSPSRTGSPADCPSLGGRSKLRSSGERYSRSRRGGAEVEPNLSMETPGDVLPSLSMQLGECVELLDAYRCSCGRSDLSFLRHRLTAAYRTVAVDMPLPPAPAPLSQASEKLLPVVQQVVLLLQQKLSSLNERRNNLKNSNSWTKEAQLKNFAERIAYETVLLGQVLQALRICNQSHCNSESVKLQDLMESHRKIAFLEKKLTNPEFDLDTMAPLEFYTSMLAEKLVVTGEVLSSVNTPDSQEQNPVLSATCRDLQLRLLERERQLAQLILNYKEEKLHEIAVVMTQEQRCSAPLDESILLEEVRMREAWGRAHRLLVQELISHQTSQSLFRMTHMLNLNDETVCSAPTASSLSLTLCSAEAIDRLQAAAEESLKQEMEESVLTLSQKYEEILAQQRAGDTSLINSVSASMEEVLNEFAGIMAQKALIDGHLALLQEEFDKGSLPTAQNSLQISEDNKDPIESAVDVLDSEAHLLMFLGGKDSSVESLVKPALSHAEFTFLYNKGVQQGNEDAVQVLSQILLKKPEVSEVRALASSSSYRSSSLSLQQASPVASDRDLDVIEQPRLRTAISMSKINPSPKSRRKHETKKSRRSSDITGMTVPGCKMCEELRHELAKLKKKHQTQESKCDNCPKLLDTIERLEAAQRARVELLTPTDSDQTLAEMENRIMVLEAAYEAKIAALELQYKQALDNHPDSGDDTIRKRYQKEIIELRGLCEKGLGTMEISTQRIVAEIKEKHRQELSLLQAEKEQALAEETHATLAALDAMRKAHEAEVQREVAKMREEFISKMQAGQDFGEMSQRHETEMRDIRREILSLSEKYSVKCLESADLETKVDNLVKQLNEACKTIADLESRNTKLKAQLTEKISSLKATTTPGDTESELRLRVAEASLKDDKLAKMEAELQRVQSHEGEVLEVCRHLRHFLRSDRPIMATDQLSAVTDRLEHLMLTASTALRDNTEGLKQPRQTRPSLRRPKVYSSKELTRSPSCPRLGAHPPRLSCPTTAMDDLLHCYPLPNSPLSGMVASRKKVFENTDSNSSKA</sequence>
<feature type="compositionally biased region" description="Polar residues" evidence="2">
    <location>
        <begin position="273"/>
        <end position="283"/>
    </location>
</feature>
<feature type="region of interest" description="Disordered" evidence="2">
    <location>
        <begin position="594"/>
        <end position="625"/>
    </location>
</feature>
<feature type="region of interest" description="Disordered" evidence="2">
    <location>
        <begin position="2372"/>
        <end position="2402"/>
    </location>
</feature>
<feature type="coiled-coil region" evidence="1">
    <location>
        <begin position="2465"/>
        <end position="2496"/>
    </location>
</feature>
<feature type="compositionally biased region" description="Polar residues" evidence="2">
    <location>
        <begin position="519"/>
        <end position="541"/>
    </location>
</feature>
<feature type="coiled-coil region" evidence="1">
    <location>
        <begin position="2604"/>
        <end position="2666"/>
    </location>
</feature>
<dbReference type="Gene3D" id="2.30.29.30">
    <property type="entry name" value="Pleckstrin-homology domain (PH domain)/Phosphotyrosine-binding domain (PTB)"/>
    <property type="match status" value="2"/>
</dbReference>
<evidence type="ECO:0000313" key="5">
    <source>
        <dbReference type="RefSeq" id="XP_047740079.1"/>
    </source>
</evidence>
<feature type="compositionally biased region" description="Polar residues" evidence="2">
    <location>
        <begin position="2374"/>
        <end position="2383"/>
    </location>
</feature>
<name>A0A979FSE0_HYAAZ</name>
<feature type="domain" description="PH" evidence="3">
    <location>
        <begin position="730"/>
        <end position="827"/>
    </location>
</feature>
<feature type="domain" description="PH" evidence="3">
    <location>
        <begin position="1"/>
        <end position="97"/>
    </location>
</feature>
<evidence type="ECO:0000256" key="2">
    <source>
        <dbReference type="SAM" id="MobiDB-lite"/>
    </source>
</evidence>
<feature type="region of interest" description="Disordered" evidence="2">
    <location>
        <begin position="1799"/>
        <end position="1853"/>
    </location>
</feature>
<feature type="compositionally biased region" description="Low complexity" evidence="2">
    <location>
        <begin position="970"/>
        <end position="979"/>
    </location>
</feature>
<evidence type="ECO:0000256" key="1">
    <source>
        <dbReference type="SAM" id="Coils"/>
    </source>
</evidence>
<dbReference type="CDD" id="cd14740">
    <property type="entry name" value="PAAR_4"/>
    <property type="match status" value="1"/>
</dbReference>
<feature type="coiled-coil region" evidence="1">
    <location>
        <begin position="1300"/>
        <end position="1538"/>
    </location>
</feature>
<dbReference type="InterPro" id="IPR011993">
    <property type="entry name" value="PH-like_dom_sf"/>
</dbReference>
<feature type="region of interest" description="Disordered" evidence="2">
    <location>
        <begin position="2759"/>
        <end position="2800"/>
    </location>
</feature>
<feature type="coiled-coil region" evidence="1">
    <location>
        <begin position="1093"/>
        <end position="1120"/>
    </location>
</feature>
<feature type="compositionally biased region" description="Basic residues" evidence="2">
    <location>
        <begin position="2384"/>
        <end position="2395"/>
    </location>
</feature>
<evidence type="ECO:0000313" key="4">
    <source>
        <dbReference type="Proteomes" id="UP000694843"/>
    </source>
</evidence>
<reference evidence="5" key="1">
    <citation type="submission" date="2025-08" db="UniProtKB">
        <authorList>
            <consortium name="RefSeq"/>
        </authorList>
    </citation>
    <scope>IDENTIFICATION</scope>
    <source>
        <tissue evidence="5">Whole organism</tissue>
    </source>
</reference>
<evidence type="ECO:0000259" key="3">
    <source>
        <dbReference type="PROSITE" id="PS50003"/>
    </source>
</evidence>
<feature type="coiled-coil region" evidence="1">
    <location>
        <begin position="1163"/>
        <end position="1218"/>
    </location>
</feature>
<gene>
    <name evidence="5" type="primary">LOC108667928</name>
</gene>
<dbReference type="RefSeq" id="XP_047740079.1">
    <property type="nucleotide sequence ID" value="XM_047884123.1"/>
</dbReference>
<feature type="compositionally biased region" description="Polar residues" evidence="2">
    <location>
        <begin position="335"/>
        <end position="346"/>
    </location>
</feature>
<dbReference type="InterPro" id="IPR001849">
    <property type="entry name" value="PH_domain"/>
</dbReference>
<dbReference type="KEGG" id="hazt:108667928"/>
<dbReference type="InterPro" id="IPR052223">
    <property type="entry name" value="Actin_Cytoskeleton_Reg"/>
</dbReference>
<feature type="region of interest" description="Disordered" evidence="2">
    <location>
        <begin position="100"/>
        <end position="255"/>
    </location>
</feature>
<dbReference type="SMART" id="SM00233">
    <property type="entry name" value="PH"/>
    <property type="match status" value="2"/>
</dbReference>
<feature type="compositionally biased region" description="Low complexity" evidence="2">
    <location>
        <begin position="116"/>
        <end position="136"/>
    </location>
</feature>
<dbReference type="GeneID" id="108667928"/>
<accession>A0A979FSE0</accession>
<feature type="compositionally biased region" description="Basic residues" evidence="2">
    <location>
        <begin position="659"/>
        <end position="669"/>
    </location>
</feature>
<organism evidence="4 5">
    <name type="scientific">Hyalella azteca</name>
    <name type="common">Amphipod</name>
    <dbReference type="NCBI Taxonomy" id="294128"/>
    <lineage>
        <taxon>Eukaryota</taxon>
        <taxon>Metazoa</taxon>
        <taxon>Ecdysozoa</taxon>
        <taxon>Arthropoda</taxon>
        <taxon>Crustacea</taxon>
        <taxon>Multicrustacea</taxon>
        <taxon>Malacostraca</taxon>
        <taxon>Eumalacostraca</taxon>
        <taxon>Peracarida</taxon>
        <taxon>Amphipoda</taxon>
        <taxon>Senticaudata</taxon>
        <taxon>Talitrida</taxon>
        <taxon>Talitroidea</taxon>
        <taxon>Hyalellidae</taxon>
        <taxon>Hyalella</taxon>
    </lineage>
</organism>
<feature type="region of interest" description="Disordered" evidence="2">
    <location>
        <begin position="1718"/>
        <end position="1780"/>
    </location>
</feature>
<feature type="region of interest" description="Disordered" evidence="2">
    <location>
        <begin position="514"/>
        <end position="544"/>
    </location>
</feature>
<feature type="compositionally biased region" description="Polar residues" evidence="2">
    <location>
        <begin position="933"/>
        <end position="946"/>
    </location>
</feature>
<dbReference type="OMA" id="QGEIDMN"/>
<feature type="region of interest" description="Disordered" evidence="2">
    <location>
        <begin position="865"/>
        <end position="995"/>
    </location>
</feature>
<dbReference type="PANTHER" id="PTHR17271:SF1">
    <property type="entry name" value="PROTEIN OUTSPREAD"/>
    <property type="match status" value="1"/>
</dbReference>
<dbReference type="PANTHER" id="PTHR17271">
    <property type="entry name" value="PLECKSTRIN HOMOLOGY PH DOMAIN-CONTAINING PROTEIN"/>
    <property type="match status" value="1"/>
</dbReference>
<dbReference type="GO" id="GO:0015629">
    <property type="term" value="C:actin cytoskeleton"/>
    <property type="evidence" value="ECO:0007669"/>
    <property type="project" value="TreeGrafter"/>
</dbReference>
<dbReference type="Pfam" id="PF00169">
    <property type="entry name" value="PH"/>
    <property type="match status" value="1"/>
</dbReference>
<feature type="compositionally biased region" description="Polar residues" evidence="2">
    <location>
        <begin position="1803"/>
        <end position="1812"/>
    </location>
</feature>
<protein>
    <submittedName>
        <fullName evidence="5">Uncharacterized protein LOC108667928</fullName>
    </submittedName>
</protein>
<dbReference type="OrthoDB" id="9942268at2759"/>
<keyword evidence="1" id="KW-0175">Coiled coil</keyword>
<feature type="compositionally biased region" description="Polar residues" evidence="2">
    <location>
        <begin position="169"/>
        <end position="198"/>
    </location>
</feature>
<feature type="compositionally biased region" description="Basic and acidic residues" evidence="2">
    <location>
        <begin position="900"/>
        <end position="915"/>
    </location>
</feature>
<dbReference type="PROSITE" id="PS50003">
    <property type="entry name" value="PH_DOMAIN"/>
    <property type="match status" value="2"/>
</dbReference>
<dbReference type="SUPFAM" id="SSF50729">
    <property type="entry name" value="PH domain-like"/>
    <property type="match status" value="2"/>
</dbReference>
<feature type="compositionally biased region" description="Polar residues" evidence="2">
    <location>
        <begin position="877"/>
        <end position="898"/>
    </location>
</feature>
<feature type="compositionally biased region" description="Polar residues" evidence="2">
    <location>
        <begin position="243"/>
        <end position="255"/>
    </location>
</feature>